<reference evidence="1" key="1">
    <citation type="submission" date="2018-05" db="EMBL/GenBank/DDBJ databases">
        <authorList>
            <person name="Lanie J.A."/>
            <person name="Ng W.-L."/>
            <person name="Kazmierczak K.M."/>
            <person name="Andrzejewski T.M."/>
            <person name="Davidsen T.M."/>
            <person name="Wayne K.J."/>
            <person name="Tettelin H."/>
            <person name="Glass J.I."/>
            <person name="Rusch D."/>
            <person name="Podicherti R."/>
            <person name="Tsui H.-C.T."/>
            <person name="Winkler M.E."/>
        </authorList>
    </citation>
    <scope>NUCLEOTIDE SEQUENCE</scope>
</reference>
<name>A0A382I4B0_9ZZZZ</name>
<evidence type="ECO:0000313" key="1">
    <source>
        <dbReference type="EMBL" id="SVB94490.1"/>
    </source>
</evidence>
<feature type="non-terminal residue" evidence="1">
    <location>
        <position position="1"/>
    </location>
</feature>
<organism evidence="1">
    <name type="scientific">marine metagenome</name>
    <dbReference type="NCBI Taxonomy" id="408172"/>
    <lineage>
        <taxon>unclassified sequences</taxon>
        <taxon>metagenomes</taxon>
        <taxon>ecological metagenomes</taxon>
    </lineage>
</organism>
<accession>A0A382I4B0</accession>
<dbReference type="EMBL" id="UINC01065147">
    <property type="protein sequence ID" value="SVB94490.1"/>
    <property type="molecule type" value="Genomic_DNA"/>
</dbReference>
<proteinExistence type="predicted"/>
<sequence>VTFHTISQSFAMEDKMKYIIPIIILSFVLLSCSKEDEKKSATTELEGTWKSACYTNSDNTSAIVTPTFAGNVLTITGEKHSDTSCATDYRLREESHTFSMGDAGKFSLTIGTIKRTPQSSTAVTAYNSASKCSANDWELNTAKDCTEADGDQGDTYYCFYQLSGNTLYVNCDSSTYPTSVDTSKASDTFTKQ</sequence>
<gene>
    <name evidence="1" type="ORF">METZ01_LOCUS247344</name>
</gene>
<protein>
    <submittedName>
        <fullName evidence="1">Uncharacterized protein</fullName>
    </submittedName>
</protein>
<dbReference type="AlphaFoldDB" id="A0A382I4B0"/>